<sequence length="76" mass="8438">SQSSFHTRNIGTTAVRRKILRMIVEKSLARKANASKPVGPPVVHVSGVYMDPNAVTVPSYSSKEQFRKKARPGYPR</sequence>
<evidence type="ECO:0000313" key="2">
    <source>
        <dbReference type="Proteomes" id="UP001432322"/>
    </source>
</evidence>
<evidence type="ECO:0000313" key="1">
    <source>
        <dbReference type="EMBL" id="GMT33750.1"/>
    </source>
</evidence>
<feature type="non-terminal residue" evidence="1">
    <location>
        <position position="1"/>
    </location>
</feature>
<dbReference type="Proteomes" id="UP001432322">
    <property type="component" value="Unassembled WGS sequence"/>
</dbReference>
<comment type="caution">
    <text evidence="1">The sequence shown here is derived from an EMBL/GenBank/DDBJ whole genome shotgun (WGS) entry which is preliminary data.</text>
</comment>
<keyword evidence="2" id="KW-1185">Reference proteome</keyword>
<gene>
    <name evidence="1" type="ORF">PFISCL1PPCAC_25047</name>
</gene>
<name>A0AAV5WT58_9BILA</name>
<proteinExistence type="predicted"/>
<dbReference type="EMBL" id="BTSY01000006">
    <property type="protein sequence ID" value="GMT33750.1"/>
    <property type="molecule type" value="Genomic_DNA"/>
</dbReference>
<accession>A0AAV5WT58</accession>
<organism evidence="1 2">
    <name type="scientific">Pristionchus fissidentatus</name>
    <dbReference type="NCBI Taxonomy" id="1538716"/>
    <lineage>
        <taxon>Eukaryota</taxon>
        <taxon>Metazoa</taxon>
        <taxon>Ecdysozoa</taxon>
        <taxon>Nematoda</taxon>
        <taxon>Chromadorea</taxon>
        <taxon>Rhabditida</taxon>
        <taxon>Rhabditina</taxon>
        <taxon>Diplogasteromorpha</taxon>
        <taxon>Diplogasteroidea</taxon>
        <taxon>Neodiplogasteridae</taxon>
        <taxon>Pristionchus</taxon>
    </lineage>
</organism>
<dbReference type="AlphaFoldDB" id="A0AAV5WT58"/>
<protein>
    <submittedName>
        <fullName evidence="1">Uncharacterized protein</fullName>
    </submittedName>
</protein>
<reference evidence="1" key="1">
    <citation type="submission" date="2023-10" db="EMBL/GenBank/DDBJ databases">
        <title>Genome assembly of Pristionchus species.</title>
        <authorList>
            <person name="Yoshida K."/>
            <person name="Sommer R.J."/>
        </authorList>
    </citation>
    <scope>NUCLEOTIDE SEQUENCE</scope>
    <source>
        <strain evidence="1">RS5133</strain>
    </source>
</reference>
<feature type="non-terminal residue" evidence="1">
    <location>
        <position position="76"/>
    </location>
</feature>